<feature type="domain" description="Peptidase C1A papain C-terminal" evidence="8">
    <location>
        <begin position="127"/>
        <end position="338"/>
    </location>
</feature>
<dbReference type="InterPro" id="IPR025661">
    <property type="entry name" value="Pept_asp_AS"/>
</dbReference>
<dbReference type="CDD" id="cd02248">
    <property type="entry name" value="Peptidase_C1A"/>
    <property type="match status" value="1"/>
</dbReference>
<dbReference type="InterPro" id="IPR038765">
    <property type="entry name" value="Papain-like_cys_pep_sf"/>
</dbReference>
<keyword evidence="11" id="KW-1185">Reference proteome</keyword>
<dbReference type="AlphaFoldDB" id="A0A0K9PIE9"/>
<name>A0A0K9PIE9_ZOSMR</name>
<accession>A0A0K9PIE9</accession>
<dbReference type="InterPro" id="IPR013201">
    <property type="entry name" value="Prot_inhib_I29"/>
</dbReference>
<dbReference type="SMART" id="SM00645">
    <property type="entry name" value="Pept_C1"/>
    <property type="match status" value="1"/>
</dbReference>
<dbReference type="FunFam" id="3.90.70.10:FF:000067">
    <property type="entry name" value="Senescence-specific cysteine protease"/>
    <property type="match status" value="1"/>
</dbReference>
<keyword evidence="3 7" id="KW-0732">Signal</keyword>
<dbReference type="Pfam" id="PF00112">
    <property type="entry name" value="Peptidase_C1"/>
    <property type="match status" value="1"/>
</dbReference>
<protein>
    <submittedName>
        <fullName evidence="10">KDEL-tailed cysteine endopeptidase CEP2</fullName>
    </submittedName>
</protein>
<dbReference type="InterPro" id="IPR039417">
    <property type="entry name" value="Peptidase_C1A_papain-like"/>
</dbReference>
<dbReference type="InterPro" id="IPR000169">
    <property type="entry name" value="Pept_cys_AS"/>
</dbReference>
<dbReference type="Proteomes" id="UP000036987">
    <property type="component" value="Unassembled WGS sequence"/>
</dbReference>
<keyword evidence="2" id="KW-0645">Protease</keyword>
<gene>
    <name evidence="10" type="ORF">ZOSMA_24G00410</name>
</gene>
<evidence type="ECO:0000256" key="3">
    <source>
        <dbReference type="ARBA" id="ARBA00022729"/>
    </source>
</evidence>
<dbReference type="PROSITE" id="PS00139">
    <property type="entry name" value="THIOL_PROTEASE_CYS"/>
    <property type="match status" value="1"/>
</dbReference>
<feature type="signal peptide" evidence="7">
    <location>
        <begin position="1"/>
        <end position="22"/>
    </location>
</feature>
<organism evidence="10 11">
    <name type="scientific">Zostera marina</name>
    <name type="common">Eelgrass</name>
    <dbReference type="NCBI Taxonomy" id="29655"/>
    <lineage>
        <taxon>Eukaryota</taxon>
        <taxon>Viridiplantae</taxon>
        <taxon>Streptophyta</taxon>
        <taxon>Embryophyta</taxon>
        <taxon>Tracheophyta</taxon>
        <taxon>Spermatophyta</taxon>
        <taxon>Magnoliopsida</taxon>
        <taxon>Liliopsida</taxon>
        <taxon>Zosteraceae</taxon>
        <taxon>Zostera</taxon>
    </lineage>
</organism>
<dbReference type="GO" id="GO:0005764">
    <property type="term" value="C:lysosome"/>
    <property type="evidence" value="ECO:0000318"/>
    <property type="project" value="GO_Central"/>
</dbReference>
<keyword evidence="6" id="KW-1015">Disulfide bond</keyword>
<dbReference type="InterPro" id="IPR025660">
    <property type="entry name" value="Pept_his_AS"/>
</dbReference>
<proteinExistence type="inferred from homology"/>
<keyword evidence="4" id="KW-0378">Hydrolase</keyword>
<evidence type="ECO:0000259" key="8">
    <source>
        <dbReference type="SMART" id="SM00645"/>
    </source>
</evidence>
<feature type="chain" id="PRO_5018661846" evidence="7">
    <location>
        <begin position="23"/>
        <end position="338"/>
    </location>
</feature>
<dbReference type="Gene3D" id="3.90.70.10">
    <property type="entry name" value="Cysteine proteinases"/>
    <property type="match status" value="1"/>
</dbReference>
<feature type="domain" description="Cathepsin propeptide inhibitor" evidence="9">
    <location>
        <begin position="36"/>
        <end position="95"/>
    </location>
</feature>
<evidence type="ECO:0000313" key="11">
    <source>
        <dbReference type="Proteomes" id="UP000036987"/>
    </source>
</evidence>
<dbReference type="PROSITE" id="PS00639">
    <property type="entry name" value="THIOL_PROTEASE_HIS"/>
    <property type="match status" value="1"/>
</dbReference>
<evidence type="ECO:0000313" key="10">
    <source>
        <dbReference type="EMBL" id="KMZ68020.1"/>
    </source>
</evidence>
<dbReference type="GO" id="GO:0005615">
    <property type="term" value="C:extracellular space"/>
    <property type="evidence" value="ECO:0000318"/>
    <property type="project" value="GO_Central"/>
</dbReference>
<evidence type="ECO:0000256" key="1">
    <source>
        <dbReference type="ARBA" id="ARBA00008455"/>
    </source>
</evidence>
<dbReference type="GO" id="GO:0004197">
    <property type="term" value="F:cysteine-type endopeptidase activity"/>
    <property type="evidence" value="ECO:0000318"/>
    <property type="project" value="GO_Central"/>
</dbReference>
<dbReference type="OrthoDB" id="10253408at2759"/>
<evidence type="ECO:0000259" key="9">
    <source>
        <dbReference type="SMART" id="SM00848"/>
    </source>
</evidence>
<evidence type="ECO:0000256" key="6">
    <source>
        <dbReference type="ARBA" id="ARBA00023157"/>
    </source>
</evidence>
<dbReference type="PROSITE" id="PS00640">
    <property type="entry name" value="THIOL_PROTEASE_ASN"/>
    <property type="match status" value="1"/>
</dbReference>
<evidence type="ECO:0000256" key="5">
    <source>
        <dbReference type="ARBA" id="ARBA00022807"/>
    </source>
</evidence>
<evidence type="ECO:0000256" key="4">
    <source>
        <dbReference type="ARBA" id="ARBA00022801"/>
    </source>
</evidence>
<keyword evidence="5" id="KW-0788">Thiol protease</keyword>
<dbReference type="SUPFAM" id="SSF54001">
    <property type="entry name" value="Cysteine proteinases"/>
    <property type="match status" value="1"/>
</dbReference>
<dbReference type="PRINTS" id="PR00705">
    <property type="entry name" value="PAPAIN"/>
</dbReference>
<dbReference type="SMART" id="SM00848">
    <property type="entry name" value="Inhibitor_I29"/>
    <property type="match status" value="1"/>
</dbReference>
<dbReference type="InterPro" id="IPR013128">
    <property type="entry name" value="Peptidase_C1A"/>
</dbReference>
<evidence type="ECO:0000256" key="2">
    <source>
        <dbReference type="ARBA" id="ARBA00022670"/>
    </source>
</evidence>
<dbReference type="OMA" id="CVRINGC"/>
<dbReference type="InterPro" id="IPR000668">
    <property type="entry name" value="Peptidase_C1A_C"/>
</dbReference>
<dbReference type="Pfam" id="PF08246">
    <property type="entry name" value="Inhibitor_I29"/>
    <property type="match status" value="1"/>
</dbReference>
<dbReference type="EMBL" id="LFYR01000864">
    <property type="protein sequence ID" value="KMZ68020.1"/>
    <property type="molecule type" value="Genomic_DNA"/>
</dbReference>
<sequence>MSSFITIFIFFMFLIIVNVSSSSSSFIEELPIARRYKKWLARYGNHLPSNLSKRYVKDRFQIYKHNVQFIEEFNSQNHSYTMTDNKYADMTSDEFKELMNGFGRKNHIRKQKVLRNSKNSPCDVTTAPSSMDWKKEGAVGPVKDQLECGSCWAFSTVAAVEGLTQINTGKLLSLSEQQLIDCSIENNGCDGGYMPIAFEYIKQYGGLTTSDNYPYEEKVSKCKDTLEIAATIKGYEWVDSGEDCLLNAVAKQPVSVGVDARQFQLYKSGIFFCFPYKLKLGHAVTVVGYGNTDKMVDYWIIKNSWGEDWGEDGYMWIQRNFHGGQGNCGIANDASYPY</sequence>
<comment type="caution">
    <text evidence="10">The sequence shown here is derived from an EMBL/GenBank/DDBJ whole genome shotgun (WGS) entry which is preliminary data.</text>
</comment>
<dbReference type="STRING" id="29655.A0A0K9PIE9"/>
<dbReference type="GO" id="GO:0051603">
    <property type="term" value="P:proteolysis involved in protein catabolic process"/>
    <property type="evidence" value="ECO:0000318"/>
    <property type="project" value="GO_Central"/>
</dbReference>
<reference evidence="11" key="1">
    <citation type="journal article" date="2016" name="Nature">
        <title>The genome of the seagrass Zostera marina reveals angiosperm adaptation to the sea.</title>
        <authorList>
            <person name="Olsen J.L."/>
            <person name="Rouze P."/>
            <person name="Verhelst B."/>
            <person name="Lin Y.-C."/>
            <person name="Bayer T."/>
            <person name="Collen J."/>
            <person name="Dattolo E."/>
            <person name="De Paoli E."/>
            <person name="Dittami S."/>
            <person name="Maumus F."/>
            <person name="Michel G."/>
            <person name="Kersting A."/>
            <person name="Lauritano C."/>
            <person name="Lohaus R."/>
            <person name="Toepel M."/>
            <person name="Tonon T."/>
            <person name="Vanneste K."/>
            <person name="Amirebrahimi M."/>
            <person name="Brakel J."/>
            <person name="Bostroem C."/>
            <person name="Chovatia M."/>
            <person name="Grimwood J."/>
            <person name="Jenkins J.W."/>
            <person name="Jueterbock A."/>
            <person name="Mraz A."/>
            <person name="Stam W.T."/>
            <person name="Tice H."/>
            <person name="Bornberg-Bauer E."/>
            <person name="Green P.J."/>
            <person name="Pearson G.A."/>
            <person name="Procaccini G."/>
            <person name="Duarte C.M."/>
            <person name="Schmutz J."/>
            <person name="Reusch T.B.H."/>
            <person name="Van de Peer Y."/>
        </authorList>
    </citation>
    <scope>NUCLEOTIDE SEQUENCE [LARGE SCALE GENOMIC DNA]</scope>
    <source>
        <strain evidence="11">cv. Finnish</strain>
    </source>
</reference>
<dbReference type="PANTHER" id="PTHR12411">
    <property type="entry name" value="CYSTEINE PROTEASE FAMILY C1-RELATED"/>
    <property type="match status" value="1"/>
</dbReference>
<evidence type="ECO:0000256" key="7">
    <source>
        <dbReference type="SAM" id="SignalP"/>
    </source>
</evidence>
<comment type="similarity">
    <text evidence="1">Belongs to the peptidase C1 family.</text>
</comment>